<reference evidence="7 8" key="1">
    <citation type="journal article" date="2014" name="Genome Biol.">
        <title>Transcriptome and methylome profiling reveals relics of genome dominance in the mesopolyploid Brassica oleracea.</title>
        <authorList>
            <person name="Parkin I.A."/>
            <person name="Koh C."/>
            <person name="Tang H."/>
            <person name="Robinson S.J."/>
            <person name="Kagale S."/>
            <person name="Clarke W.E."/>
            <person name="Town C.D."/>
            <person name="Nixon J."/>
            <person name="Krishnakumar V."/>
            <person name="Bidwell S.L."/>
            <person name="Denoeud F."/>
            <person name="Belcram H."/>
            <person name="Links M.G."/>
            <person name="Just J."/>
            <person name="Clarke C."/>
            <person name="Bender T."/>
            <person name="Huebert T."/>
            <person name="Mason A.S."/>
            <person name="Pires J.C."/>
            <person name="Barker G."/>
            <person name="Moore J."/>
            <person name="Walley P.G."/>
            <person name="Manoli S."/>
            <person name="Batley J."/>
            <person name="Edwards D."/>
            <person name="Nelson M.N."/>
            <person name="Wang X."/>
            <person name="Paterson A.H."/>
            <person name="King G."/>
            <person name="Bancroft I."/>
            <person name="Chalhoub B."/>
            <person name="Sharpe A.G."/>
        </authorList>
    </citation>
    <scope>NUCLEOTIDE SEQUENCE</scope>
    <source>
        <strain evidence="7 8">cv. TO1000</strain>
    </source>
</reference>
<protein>
    <recommendedName>
        <fullName evidence="6">BHLH domain-containing protein</fullName>
    </recommendedName>
</protein>
<organism evidence="7 8">
    <name type="scientific">Brassica oleracea var. oleracea</name>
    <dbReference type="NCBI Taxonomy" id="109376"/>
    <lineage>
        <taxon>Eukaryota</taxon>
        <taxon>Viridiplantae</taxon>
        <taxon>Streptophyta</taxon>
        <taxon>Embryophyta</taxon>
        <taxon>Tracheophyta</taxon>
        <taxon>Spermatophyta</taxon>
        <taxon>Magnoliopsida</taxon>
        <taxon>eudicotyledons</taxon>
        <taxon>Gunneridae</taxon>
        <taxon>Pentapetalae</taxon>
        <taxon>rosids</taxon>
        <taxon>malvids</taxon>
        <taxon>Brassicales</taxon>
        <taxon>Brassicaceae</taxon>
        <taxon>Brassiceae</taxon>
        <taxon>Brassica</taxon>
    </lineage>
</organism>
<evidence type="ECO:0000313" key="7">
    <source>
        <dbReference type="EnsemblPlants" id="Bo7g086990.1"/>
    </source>
</evidence>
<keyword evidence="4" id="KW-0804">Transcription</keyword>
<dbReference type="PANTHER" id="PTHR46446">
    <property type="entry name" value="TRANSCRIPTION FACTOR PRE"/>
    <property type="match status" value="1"/>
</dbReference>
<dbReference type="GO" id="GO:0040008">
    <property type="term" value="P:regulation of growth"/>
    <property type="evidence" value="ECO:0007669"/>
    <property type="project" value="InterPro"/>
</dbReference>
<dbReference type="GO" id="GO:0005634">
    <property type="term" value="C:nucleus"/>
    <property type="evidence" value="ECO:0007669"/>
    <property type="project" value="UniProtKB-SubCell"/>
</dbReference>
<comment type="subcellular location">
    <subcellularLocation>
        <location evidence="1">Nucleus</location>
    </subcellularLocation>
</comment>
<keyword evidence="3" id="KW-0805">Transcription regulation</keyword>
<reference evidence="7" key="2">
    <citation type="submission" date="2015-03" db="UniProtKB">
        <authorList>
            <consortium name="EnsemblPlants"/>
        </authorList>
    </citation>
    <scope>IDENTIFICATION</scope>
</reference>
<dbReference type="HOGENOM" id="CLU_183267_0_0_1"/>
<evidence type="ECO:0000256" key="2">
    <source>
        <dbReference type="ARBA" id="ARBA00022604"/>
    </source>
</evidence>
<evidence type="ECO:0000256" key="3">
    <source>
        <dbReference type="ARBA" id="ARBA00023015"/>
    </source>
</evidence>
<dbReference type="STRING" id="109376.A0A0D3DBE4"/>
<evidence type="ECO:0000256" key="1">
    <source>
        <dbReference type="ARBA" id="ARBA00004123"/>
    </source>
</evidence>
<proteinExistence type="predicted"/>
<sequence>MSNRIRSRQSSSATRISDDQMIDLVGKLRQFLPEIRERRRSDKVSASKVLQETCNYIRKLHREVDNLSDCLSLLLDSVDEDSQEAAVIRNLLM</sequence>
<dbReference type="GO" id="GO:0046983">
    <property type="term" value="F:protein dimerization activity"/>
    <property type="evidence" value="ECO:0007669"/>
    <property type="project" value="InterPro"/>
</dbReference>
<evidence type="ECO:0000313" key="8">
    <source>
        <dbReference type="Proteomes" id="UP000032141"/>
    </source>
</evidence>
<dbReference type="SUPFAM" id="SSF47459">
    <property type="entry name" value="HLH, helix-loop-helix DNA-binding domain"/>
    <property type="match status" value="1"/>
</dbReference>
<name>A0A0D3DBE4_BRAOL</name>
<dbReference type="Gramene" id="Bo7g086990.1">
    <property type="protein sequence ID" value="Bo7g086990.1"/>
    <property type="gene ID" value="Bo7g086990"/>
</dbReference>
<dbReference type="InterPro" id="IPR044293">
    <property type="entry name" value="PRE"/>
</dbReference>
<evidence type="ECO:0000259" key="6">
    <source>
        <dbReference type="PROSITE" id="PS50888"/>
    </source>
</evidence>
<dbReference type="EnsemblPlants" id="Bo7g086990.1">
    <property type="protein sequence ID" value="Bo7g086990.1"/>
    <property type="gene ID" value="Bo7g086990"/>
</dbReference>
<dbReference type="PANTHER" id="PTHR46446:SF28">
    <property type="entry name" value="TRANSCRIPTION FACTOR PRE5"/>
    <property type="match status" value="1"/>
</dbReference>
<dbReference type="PROSITE" id="PS50888">
    <property type="entry name" value="BHLH"/>
    <property type="match status" value="1"/>
</dbReference>
<evidence type="ECO:0000256" key="5">
    <source>
        <dbReference type="ARBA" id="ARBA00023242"/>
    </source>
</evidence>
<dbReference type="Proteomes" id="UP000032141">
    <property type="component" value="Chromosome C7"/>
</dbReference>
<dbReference type="GO" id="GO:0006355">
    <property type="term" value="P:regulation of DNA-templated transcription"/>
    <property type="evidence" value="ECO:0007669"/>
    <property type="project" value="InterPro"/>
</dbReference>
<dbReference type="InterPro" id="IPR011598">
    <property type="entry name" value="bHLH_dom"/>
</dbReference>
<dbReference type="InterPro" id="IPR036638">
    <property type="entry name" value="HLH_DNA-bd_sf"/>
</dbReference>
<evidence type="ECO:0000256" key="4">
    <source>
        <dbReference type="ARBA" id="ARBA00023163"/>
    </source>
</evidence>
<keyword evidence="5" id="KW-0539">Nucleus</keyword>
<keyword evidence="2" id="KW-0341">Growth regulation</keyword>
<dbReference type="FunFam" id="4.10.280.10:FF:000082">
    <property type="entry name" value="Transcription factor ILI6"/>
    <property type="match status" value="1"/>
</dbReference>
<feature type="domain" description="BHLH" evidence="6">
    <location>
        <begin position="5"/>
        <end position="60"/>
    </location>
</feature>
<dbReference type="AlphaFoldDB" id="A0A0D3DBE4"/>
<accession>A0A0D3DBE4</accession>
<dbReference type="Pfam" id="PF23174">
    <property type="entry name" value="bHLH_ILI"/>
    <property type="match status" value="1"/>
</dbReference>
<dbReference type="OMA" id="MDMNSAE"/>
<dbReference type="eggNOG" id="ENOG502S648">
    <property type="taxonomic scope" value="Eukaryota"/>
</dbReference>
<keyword evidence="8" id="KW-1185">Reference proteome</keyword>
<dbReference type="Gene3D" id="4.10.280.10">
    <property type="entry name" value="Helix-loop-helix DNA-binding domain"/>
    <property type="match status" value="1"/>
</dbReference>